<keyword evidence="3" id="KW-1185">Reference proteome</keyword>
<comment type="caution">
    <text evidence="2">The sequence shown here is derived from an EMBL/GenBank/DDBJ whole genome shotgun (WGS) entry which is preliminary data.</text>
</comment>
<organism evidence="2 3">
    <name type="scientific">Dryococelus australis</name>
    <dbReference type="NCBI Taxonomy" id="614101"/>
    <lineage>
        <taxon>Eukaryota</taxon>
        <taxon>Metazoa</taxon>
        <taxon>Ecdysozoa</taxon>
        <taxon>Arthropoda</taxon>
        <taxon>Hexapoda</taxon>
        <taxon>Insecta</taxon>
        <taxon>Pterygota</taxon>
        <taxon>Neoptera</taxon>
        <taxon>Polyneoptera</taxon>
        <taxon>Phasmatodea</taxon>
        <taxon>Verophasmatodea</taxon>
        <taxon>Anareolatae</taxon>
        <taxon>Phasmatidae</taxon>
        <taxon>Eurycanthinae</taxon>
        <taxon>Dryococelus</taxon>
    </lineage>
</organism>
<evidence type="ECO:0000256" key="1">
    <source>
        <dbReference type="SAM" id="MobiDB-lite"/>
    </source>
</evidence>
<dbReference type="Proteomes" id="UP001159363">
    <property type="component" value="Chromosome 1"/>
</dbReference>
<protein>
    <submittedName>
        <fullName evidence="2">Uncharacterized protein</fullName>
    </submittedName>
</protein>
<feature type="region of interest" description="Disordered" evidence="1">
    <location>
        <begin position="1"/>
        <end position="24"/>
    </location>
</feature>
<evidence type="ECO:0000313" key="3">
    <source>
        <dbReference type="Proteomes" id="UP001159363"/>
    </source>
</evidence>
<evidence type="ECO:0000313" key="2">
    <source>
        <dbReference type="EMBL" id="KAJ8897567.1"/>
    </source>
</evidence>
<accession>A0ABQ9ILM6</accession>
<feature type="compositionally biased region" description="Polar residues" evidence="1">
    <location>
        <begin position="84"/>
        <end position="106"/>
    </location>
</feature>
<proteinExistence type="predicted"/>
<feature type="region of interest" description="Disordered" evidence="1">
    <location>
        <begin position="416"/>
        <end position="437"/>
    </location>
</feature>
<feature type="region of interest" description="Disordered" evidence="1">
    <location>
        <begin position="193"/>
        <end position="213"/>
    </location>
</feature>
<reference evidence="2 3" key="1">
    <citation type="submission" date="2023-02" db="EMBL/GenBank/DDBJ databases">
        <title>LHISI_Scaffold_Assembly.</title>
        <authorList>
            <person name="Stuart O.P."/>
            <person name="Cleave R."/>
            <person name="Magrath M.J.L."/>
            <person name="Mikheyev A.S."/>
        </authorList>
    </citation>
    <scope>NUCLEOTIDE SEQUENCE [LARGE SCALE GENOMIC DNA]</scope>
    <source>
        <strain evidence="2">Daus_M_001</strain>
        <tissue evidence="2">Leg muscle</tissue>
    </source>
</reference>
<dbReference type="EMBL" id="JARBHB010000001">
    <property type="protein sequence ID" value="KAJ8897567.1"/>
    <property type="molecule type" value="Genomic_DNA"/>
</dbReference>
<sequence length="621" mass="70165">MKKASAMACKKQPSQHSPRVISGKHRQPKCVISAFTPSSFLCHIGAAGLVRKPGFDTAERTLHNRTSTSLKGHPFLVPRERNGGATTLGTLPSTRTSCASTTPQHTSSRHHFRRIVRATPRVAEGYHPVVQEALFGIRQPDEPEPQPEAPVPEQITHQSVENTWIPTNPTPPRRTAAPLPKLVPCRGAKVVGPDFVPSRRPTSRRRLSPRDREPGWTLPENICVDRHVQQPRVQRKVGRTHTLDLAVNEKSCSPRLDLRFSSWVQIWYITTPCRPRFHDGMGIQTSFHQSKSWSRLLTQQLKRRTTALTISPKVELLLVTYLLQKWVMSCPSRKMAVKFCNFFVRYSKVWWGPIGMESVLYPLGCGHHCQNHASFVSGITAAKARRLNVVDSFITSGMAWALSTKWHSGKEAAPECNGCGNERSPRKPANQRRRRGRFPHAKIGERLLQKSNPVFSARMQGKLFEEGIVRASKSGHVCQLFHKHSLRLTKKYSALQWRTMENLRNNGVRARNFWSKFHTQIFLRQPVSQFSDLNCHYCYCFTSNQLGAEVAERLACSPPTKPNRAQSPAGSLPDFCTWESFPTMSLVGGFFRASPVSPALSFGRCSIHTTFQPHWLSRTRC</sequence>
<feature type="region of interest" description="Disordered" evidence="1">
    <location>
        <begin position="68"/>
        <end position="109"/>
    </location>
</feature>
<gene>
    <name evidence="2" type="ORF">PR048_002916</name>
</gene>
<name>A0ABQ9ILM6_9NEOP</name>